<name>A0A212FEC4_DANPL</name>
<organism evidence="1 2">
    <name type="scientific">Danaus plexippus plexippus</name>
    <dbReference type="NCBI Taxonomy" id="278856"/>
    <lineage>
        <taxon>Eukaryota</taxon>
        <taxon>Metazoa</taxon>
        <taxon>Ecdysozoa</taxon>
        <taxon>Arthropoda</taxon>
        <taxon>Hexapoda</taxon>
        <taxon>Insecta</taxon>
        <taxon>Pterygota</taxon>
        <taxon>Neoptera</taxon>
        <taxon>Endopterygota</taxon>
        <taxon>Lepidoptera</taxon>
        <taxon>Glossata</taxon>
        <taxon>Ditrysia</taxon>
        <taxon>Papilionoidea</taxon>
        <taxon>Nymphalidae</taxon>
        <taxon>Danainae</taxon>
        <taxon>Danaini</taxon>
        <taxon>Danaina</taxon>
        <taxon>Danaus</taxon>
        <taxon>Danaus</taxon>
    </lineage>
</organism>
<accession>A0A212FEC4</accession>
<gene>
    <name evidence="1" type="ORF">KGM_204763</name>
</gene>
<keyword evidence="2" id="KW-1185">Reference proteome</keyword>
<sequence>MTRFFWCRKCRLKLIYSLKLYRASIYCNAVDVWRESRRGRRWSRFRSEEETCCGRIEDRSSKSRQPCAASTLEPPRRGVLVASRRVSE</sequence>
<reference evidence="1 2" key="1">
    <citation type="journal article" date="2011" name="Cell">
        <title>The monarch butterfly genome yields insights into long-distance migration.</title>
        <authorList>
            <person name="Zhan S."/>
            <person name="Merlin C."/>
            <person name="Boore J.L."/>
            <person name="Reppert S.M."/>
        </authorList>
    </citation>
    <scope>NUCLEOTIDE SEQUENCE [LARGE SCALE GENOMIC DNA]</scope>
    <source>
        <strain evidence="1">F-2</strain>
    </source>
</reference>
<proteinExistence type="predicted"/>
<evidence type="ECO:0000313" key="1">
    <source>
        <dbReference type="EMBL" id="OWR52106.1"/>
    </source>
</evidence>
<dbReference type="EMBL" id="AGBW02008947">
    <property type="protein sequence ID" value="OWR52106.1"/>
    <property type="molecule type" value="Genomic_DNA"/>
</dbReference>
<evidence type="ECO:0000313" key="2">
    <source>
        <dbReference type="Proteomes" id="UP000007151"/>
    </source>
</evidence>
<protein>
    <submittedName>
        <fullName evidence="1">Uncharacterized protein</fullName>
    </submittedName>
</protein>
<dbReference type="InParanoid" id="A0A212FEC4"/>
<dbReference type="KEGG" id="dpl:KGM_204763"/>
<dbReference type="AlphaFoldDB" id="A0A212FEC4"/>
<comment type="caution">
    <text evidence="1">The sequence shown here is derived from an EMBL/GenBank/DDBJ whole genome shotgun (WGS) entry which is preliminary data.</text>
</comment>
<dbReference type="Proteomes" id="UP000007151">
    <property type="component" value="Unassembled WGS sequence"/>
</dbReference>